<dbReference type="RefSeq" id="WP_145033872.1">
    <property type="nucleotide sequence ID" value="NZ_CP036271.1"/>
</dbReference>
<accession>A0A517SJW1</accession>
<comment type="similarity">
    <text evidence="2 11">Belongs to the bacterial histone-like protein family.</text>
</comment>
<evidence type="ECO:0000313" key="12">
    <source>
        <dbReference type="EMBL" id="QDT56409.1"/>
    </source>
</evidence>
<protein>
    <recommendedName>
        <fullName evidence="4">Viral histone-like protein</fullName>
    </recommendedName>
    <alternativeName>
        <fullName evidence="9">DNA-binding protein pA104R</fullName>
    </alternativeName>
    <alternativeName>
        <fullName evidence="8">pA104R</fullName>
    </alternativeName>
</protein>
<dbReference type="GO" id="GO:0006260">
    <property type="term" value="P:DNA replication"/>
    <property type="evidence" value="ECO:0007669"/>
    <property type="project" value="UniProtKB-KW"/>
</dbReference>
<dbReference type="SMART" id="SM00411">
    <property type="entry name" value="BHL"/>
    <property type="match status" value="1"/>
</dbReference>
<comment type="subcellular location">
    <subcellularLocation>
        <location evidence="1">Virion</location>
    </subcellularLocation>
</comment>
<evidence type="ECO:0000256" key="9">
    <source>
        <dbReference type="ARBA" id="ARBA00033227"/>
    </source>
</evidence>
<evidence type="ECO:0000256" key="1">
    <source>
        <dbReference type="ARBA" id="ARBA00004328"/>
    </source>
</evidence>
<dbReference type="InterPro" id="IPR010992">
    <property type="entry name" value="IHF-like_DNA-bd_dom_sf"/>
</dbReference>
<evidence type="ECO:0000256" key="10">
    <source>
        <dbReference type="ARBA" id="ARBA00046140"/>
    </source>
</evidence>
<keyword evidence="7 12" id="KW-0238">DNA-binding</keyword>
<evidence type="ECO:0000256" key="2">
    <source>
        <dbReference type="ARBA" id="ARBA00010529"/>
    </source>
</evidence>
<comment type="function">
    <text evidence="10">DNA-binding protein that plays a critical role in nucleoid compaction, genome replication and DNA replication and transcription. Binds to both ssDNA and dsDNA with a binding site covering about 15 nucleotides. Displays DNA-supercoiling activity only when associated with the viral DNA topoisomerase 2.</text>
</comment>
<dbReference type="InterPro" id="IPR000119">
    <property type="entry name" value="Hist_DNA-bd"/>
</dbReference>
<sequence>MAKAAAARPMSKSQMIAELAEKTELSKKQVQQVLDEIEGLVEGALSKKGTGVFVLPGLLKIMRKENPARPAKEGRNPKTGETMMIAAKPKRTVVKVRALKKLKGMV</sequence>
<proteinExistence type="inferred from homology"/>
<organism evidence="12 13">
    <name type="scientific">Caulifigura coniformis</name>
    <dbReference type="NCBI Taxonomy" id="2527983"/>
    <lineage>
        <taxon>Bacteria</taxon>
        <taxon>Pseudomonadati</taxon>
        <taxon>Planctomycetota</taxon>
        <taxon>Planctomycetia</taxon>
        <taxon>Planctomycetales</taxon>
        <taxon>Planctomycetaceae</taxon>
        <taxon>Caulifigura</taxon>
    </lineage>
</organism>
<evidence type="ECO:0000256" key="5">
    <source>
        <dbReference type="ARBA" id="ARBA00022705"/>
    </source>
</evidence>
<keyword evidence="6" id="KW-0426">Late protein</keyword>
<evidence type="ECO:0000256" key="3">
    <source>
        <dbReference type="ARBA" id="ARBA00011738"/>
    </source>
</evidence>
<evidence type="ECO:0000256" key="4">
    <source>
        <dbReference type="ARBA" id="ARBA00016145"/>
    </source>
</evidence>
<evidence type="ECO:0000256" key="11">
    <source>
        <dbReference type="RuleBase" id="RU003939"/>
    </source>
</evidence>
<keyword evidence="13" id="KW-1185">Reference proteome</keyword>
<dbReference type="GO" id="GO:0005829">
    <property type="term" value="C:cytosol"/>
    <property type="evidence" value="ECO:0007669"/>
    <property type="project" value="TreeGrafter"/>
</dbReference>
<reference evidence="12 13" key="1">
    <citation type="submission" date="2019-02" db="EMBL/GenBank/DDBJ databases">
        <title>Deep-cultivation of Planctomycetes and their phenomic and genomic characterization uncovers novel biology.</title>
        <authorList>
            <person name="Wiegand S."/>
            <person name="Jogler M."/>
            <person name="Boedeker C."/>
            <person name="Pinto D."/>
            <person name="Vollmers J."/>
            <person name="Rivas-Marin E."/>
            <person name="Kohn T."/>
            <person name="Peeters S.H."/>
            <person name="Heuer A."/>
            <person name="Rast P."/>
            <person name="Oberbeckmann S."/>
            <person name="Bunk B."/>
            <person name="Jeske O."/>
            <person name="Meyerdierks A."/>
            <person name="Storesund J.E."/>
            <person name="Kallscheuer N."/>
            <person name="Luecker S."/>
            <person name="Lage O.M."/>
            <person name="Pohl T."/>
            <person name="Merkel B.J."/>
            <person name="Hornburger P."/>
            <person name="Mueller R.-W."/>
            <person name="Bruemmer F."/>
            <person name="Labrenz M."/>
            <person name="Spormann A.M."/>
            <person name="Op den Camp H."/>
            <person name="Overmann J."/>
            <person name="Amann R."/>
            <person name="Jetten M.S.M."/>
            <person name="Mascher T."/>
            <person name="Medema M.H."/>
            <person name="Devos D.P."/>
            <person name="Kaster A.-K."/>
            <person name="Ovreas L."/>
            <person name="Rohde M."/>
            <person name="Galperin M.Y."/>
            <person name="Jogler C."/>
        </authorList>
    </citation>
    <scope>NUCLEOTIDE SEQUENCE [LARGE SCALE GENOMIC DNA]</scope>
    <source>
        <strain evidence="12 13">Pan44</strain>
    </source>
</reference>
<dbReference type="GO" id="GO:0030527">
    <property type="term" value="F:structural constituent of chromatin"/>
    <property type="evidence" value="ECO:0007669"/>
    <property type="project" value="InterPro"/>
</dbReference>
<dbReference type="Gene3D" id="4.10.520.10">
    <property type="entry name" value="IHF-like DNA-binding proteins"/>
    <property type="match status" value="1"/>
</dbReference>
<dbReference type="CDD" id="cd13834">
    <property type="entry name" value="HU_like"/>
    <property type="match status" value="1"/>
</dbReference>
<dbReference type="KEGG" id="ccos:Pan44_44630"/>
<evidence type="ECO:0000256" key="7">
    <source>
        <dbReference type="ARBA" id="ARBA00023125"/>
    </source>
</evidence>
<evidence type="ECO:0000313" key="13">
    <source>
        <dbReference type="Proteomes" id="UP000315700"/>
    </source>
</evidence>
<dbReference type="OrthoDB" id="331625at2"/>
<dbReference type="AlphaFoldDB" id="A0A517SJW1"/>
<evidence type="ECO:0000256" key="6">
    <source>
        <dbReference type="ARBA" id="ARBA00022921"/>
    </source>
</evidence>
<dbReference type="Proteomes" id="UP000315700">
    <property type="component" value="Chromosome"/>
</dbReference>
<dbReference type="Pfam" id="PF00216">
    <property type="entry name" value="Bac_DNA_binding"/>
    <property type="match status" value="1"/>
</dbReference>
<keyword evidence="5" id="KW-0235">DNA replication</keyword>
<dbReference type="EMBL" id="CP036271">
    <property type="protein sequence ID" value="QDT56409.1"/>
    <property type="molecule type" value="Genomic_DNA"/>
</dbReference>
<comment type="subunit">
    <text evidence="3">Homodimer.</text>
</comment>
<name>A0A517SJW1_9PLAN</name>
<dbReference type="PANTHER" id="PTHR33175:SF13">
    <property type="entry name" value="HISTONE-LIKE PROTEIN"/>
    <property type="match status" value="1"/>
</dbReference>
<dbReference type="SUPFAM" id="SSF47729">
    <property type="entry name" value="IHF-like DNA-binding proteins"/>
    <property type="match status" value="1"/>
</dbReference>
<dbReference type="InParanoid" id="A0A517SJW1"/>
<evidence type="ECO:0000256" key="8">
    <source>
        <dbReference type="ARBA" id="ARBA00033120"/>
    </source>
</evidence>
<dbReference type="PANTHER" id="PTHR33175">
    <property type="entry name" value="DNA-BINDING PROTEIN HU"/>
    <property type="match status" value="1"/>
</dbReference>
<dbReference type="GO" id="GO:0003677">
    <property type="term" value="F:DNA binding"/>
    <property type="evidence" value="ECO:0007669"/>
    <property type="project" value="UniProtKB-KW"/>
</dbReference>
<gene>
    <name evidence="12" type="primary">hupB</name>
    <name evidence="12" type="ORF">Pan44_44630</name>
</gene>